<evidence type="ECO:0000256" key="5">
    <source>
        <dbReference type="ARBA" id="ARBA00022989"/>
    </source>
</evidence>
<dbReference type="EMBL" id="QOCW01000008">
    <property type="protein sequence ID" value="RBW69845.1"/>
    <property type="molecule type" value="Genomic_DNA"/>
</dbReference>
<dbReference type="InterPro" id="IPR050901">
    <property type="entry name" value="BP-dep_ABC_trans_perm"/>
</dbReference>
<evidence type="ECO:0000256" key="6">
    <source>
        <dbReference type="ARBA" id="ARBA00023136"/>
    </source>
</evidence>
<dbReference type="CDD" id="cd06261">
    <property type="entry name" value="TM_PBP2"/>
    <property type="match status" value="1"/>
</dbReference>
<evidence type="ECO:0000256" key="1">
    <source>
        <dbReference type="ARBA" id="ARBA00004651"/>
    </source>
</evidence>
<evidence type="ECO:0000256" key="7">
    <source>
        <dbReference type="RuleBase" id="RU363032"/>
    </source>
</evidence>
<keyword evidence="10" id="KW-1185">Reference proteome</keyword>
<keyword evidence="2 7" id="KW-0813">Transport</keyword>
<dbReference type="PANTHER" id="PTHR32243">
    <property type="entry name" value="MALTOSE TRANSPORT SYSTEM PERMEASE-RELATED"/>
    <property type="match status" value="1"/>
</dbReference>
<sequence>MIKTAAKLPLYVLALLILVFTGFPFFFMINTALKGQFEFMTNPWSFPQQLQLENFTSLFESEFMSYFFNSMIVSTISVVLVIILSAMASYPLARMKFKLNRPIFFLFIMGMMIPIHTTLIPIFILTKNLGLYDTIWALIGPYIAFAIPISIFIFTQFMQEIPKELEEAASIDGCGHYRVFWKVLFPMLTPAISTVAIYNFIHIWNEFVFALILTSSKENATLPLGLREFYGEFSINVPAMMAALALGSLPLIFVYLVAQEKVVKGLSAGSVKG</sequence>
<protein>
    <submittedName>
        <fullName evidence="9">Carbohydrate ABC transporter permease</fullName>
    </submittedName>
</protein>
<comment type="subcellular location">
    <subcellularLocation>
        <location evidence="1 7">Cell membrane</location>
        <topology evidence="1 7">Multi-pass membrane protein</topology>
    </subcellularLocation>
</comment>
<feature type="transmembrane region" description="Helical" evidence="7">
    <location>
        <begin position="66"/>
        <end position="90"/>
    </location>
</feature>
<feature type="transmembrane region" description="Helical" evidence="7">
    <location>
        <begin position="235"/>
        <end position="258"/>
    </location>
</feature>
<dbReference type="Proteomes" id="UP000253314">
    <property type="component" value="Unassembled WGS sequence"/>
</dbReference>
<evidence type="ECO:0000256" key="2">
    <source>
        <dbReference type="ARBA" id="ARBA00022448"/>
    </source>
</evidence>
<evidence type="ECO:0000313" key="10">
    <source>
        <dbReference type="Proteomes" id="UP000253314"/>
    </source>
</evidence>
<dbReference type="PROSITE" id="PS50928">
    <property type="entry name" value="ABC_TM1"/>
    <property type="match status" value="1"/>
</dbReference>
<dbReference type="Gene3D" id="1.10.3720.10">
    <property type="entry name" value="MetI-like"/>
    <property type="match status" value="1"/>
</dbReference>
<feature type="transmembrane region" description="Helical" evidence="7">
    <location>
        <begin position="179"/>
        <end position="201"/>
    </location>
</feature>
<organism evidence="9 10">
    <name type="scientific">Bacillus taeanensis</name>
    <dbReference type="NCBI Taxonomy" id="273032"/>
    <lineage>
        <taxon>Bacteria</taxon>
        <taxon>Bacillati</taxon>
        <taxon>Bacillota</taxon>
        <taxon>Bacilli</taxon>
        <taxon>Bacillales</taxon>
        <taxon>Bacillaceae</taxon>
        <taxon>Bacillus</taxon>
    </lineage>
</organism>
<dbReference type="GO" id="GO:0005886">
    <property type="term" value="C:plasma membrane"/>
    <property type="evidence" value="ECO:0007669"/>
    <property type="project" value="UniProtKB-SubCell"/>
</dbReference>
<dbReference type="PANTHER" id="PTHR32243:SF24">
    <property type="entry name" value="DIACETYLCHITOBIOSE UPTAKE SYSTEM PERMEASE PROTEIN NGCG"/>
    <property type="match status" value="1"/>
</dbReference>
<evidence type="ECO:0000259" key="8">
    <source>
        <dbReference type="PROSITE" id="PS50928"/>
    </source>
</evidence>
<dbReference type="InterPro" id="IPR035906">
    <property type="entry name" value="MetI-like_sf"/>
</dbReference>
<gene>
    <name evidence="9" type="ORF">DS031_09970</name>
</gene>
<dbReference type="AlphaFoldDB" id="A0A366XXG8"/>
<comment type="caution">
    <text evidence="9">The sequence shown here is derived from an EMBL/GenBank/DDBJ whole genome shotgun (WGS) entry which is preliminary data.</text>
</comment>
<evidence type="ECO:0000313" key="9">
    <source>
        <dbReference type="EMBL" id="RBW69845.1"/>
    </source>
</evidence>
<feature type="domain" description="ABC transmembrane type-1" evidence="8">
    <location>
        <begin position="67"/>
        <end position="258"/>
    </location>
</feature>
<dbReference type="InterPro" id="IPR000515">
    <property type="entry name" value="MetI-like"/>
</dbReference>
<keyword evidence="3" id="KW-1003">Cell membrane</keyword>
<keyword evidence="5 7" id="KW-1133">Transmembrane helix</keyword>
<proteinExistence type="inferred from homology"/>
<keyword evidence="6 7" id="KW-0472">Membrane</keyword>
<feature type="transmembrane region" description="Helical" evidence="7">
    <location>
        <begin position="136"/>
        <end position="158"/>
    </location>
</feature>
<feature type="transmembrane region" description="Helical" evidence="7">
    <location>
        <begin position="102"/>
        <end position="124"/>
    </location>
</feature>
<dbReference type="GO" id="GO:0055085">
    <property type="term" value="P:transmembrane transport"/>
    <property type="evidence" value="ECO:0007669"/>
    <property type="project" value="InterPro"/>
</dbReference>
<name>A0A366XXG8_9BACI</name>
<reference evidence="9 10" key="1">
    <citation type="submission" date="2018-07" db="EMBL/GenBank/DDBJ databases">
        <title>Lottiidibacillus patelloidae gen. nov., sp. nov., isolated from the intestinal tract of a marine limpet and the reclassification of B. taeanensis BH030017T, B. algicola KMM 3737T and B. hwajinpoensis SW-72T as genus Lottiidibacillus.</title>
        <authorList>
            <person name="Liu R."/>
            <person name="Huang Z."/>
        </authorList>
    </citation>
    <scope>NUCLEOTIDE SEQUENCE [LARGE SCALE GENOMIC DNA]</scope>
    <source>
        <strain evidence="9 10">BH030017</strain>
    </source>
</reference>
<keyword evidence="4 7" id="KW-0812">Transmembrane</keyword>
<accession>A0A366XXG8</accession>
<dbReference type="OrthoDB" id="187395at2"/>
<dbReference type="Pfam" id="PF00528">
    <property type="entry name" value="BPD_transp_1"/>
    <property type="match status" value="1"/>
</dbReference>
<dbReference type="RefSeq" id="WP_113805929.1">
    <property type="nucleotide sequence ID" value="NZ_QOCW01000008.1"/>
</dbReference>
<feature type="transmembrane region" description="Helical" evidence="7">
    <location>
        <begin position="12"/>
        <end position="33"/>
    </location>
</feature>
<dbReference type="SUPFAM" id="SSF161098">
    <property type="entry name" value="MetI-like"/>
    <property type="match status" value="1"/>
</dbReference>
<evidence type="ECO:0000256" key="4">
    <source>
        <dbReference type="ARBA" id="ARBA00022692"/>
    </source>
</evidence>
<evidence type="ECO:0000256" key="3">
    <source>
        <dbReference type="ARBA" id="ARBA00022475"/>
    </source>
</evidence>
<comment type="similarity">
    <text evidence="7">Belongs to the binding-protein-dependent transport system permease family.</text>
</comment>